<protein>
    <submittedName>
        <fullName evidence="1">Uncharacterized protein</fullName>
    </submittedName>
</protein>
<reference evidence="1 2" key="1">
    <citation type="submission" date="2019-08" db="EMBL/GenBank/DDBJ databases">
        <authorList>
            <person name="Peeters C."/>
        </authorList>
    </citation>
    <scope>NUCLEOTIDE SEQUENCE [LARGE SCALE GENOMIC DNA]</scope>
    <source>
        <strain evidence="1 2">LMG 20603</strain>
    </source>
</reference>
<sequence length="200" mass="21720">MNPAGIATIHTSPMVNAVAHQHARDPHACFNADIQTVELRAAGMLRSPFAADAVRIRHGGVPGHLPLVSVKNLDACSEPGPAADFAFFREPLKQNMALLGRWAAAARAGSQSEAWSRFVSDITEHFFKGSRRQRVMDALILSIDVLPASYRADALACLLADGEEGMAAAEEFWEYIGLDRIPEADKDRVRGLIRQYGIGA</sequence>
<gene>
    <name evidence="1" type="ORF">PBR20603_04716</name>
</gene>
<evidence type="ECO:0000313" key="1">
    <source>
        <dbReference type="EMBL" id="VVE90729.1"/>
    </source>
</evidence>
<keyword evidence="2" id="KW-1185">Reference proteome</keyword>
<dbReference type="AlphaFoldDB" id="A0A5E5BY46"/>
<proteinExistence type="predicted"/>
<name>A0A5E5BY46_9BURK</name>
<accession>A0A5E5BY46</accession>
<dbReference type="EMBL" id="CABPST010000020">
    <property type="protein sequence ID" value="VVE90729.1"/>
    <property type="molecule type" value="Genomic_DNA"/>
</dbReference>
<dbReference type="RefSeq" id="WP_150561859.1">
    <property type="nucleotide sequence ID" value="NZ_CABPST010000020.1"/>
</dbReference>
<organism evidence="1 2">
    <name type="scientific">Pandoraea bronchicola</name>
    <dbReference type="NCBI Taxonomy" id="2508287"/>
    <lineage>
        <taxon>Bacteria</taxon>
        <taxon>Pseudomonadati</taxon>
        <taxon>Pseudomonadota</taxon>
        <taxon>Betaproteobacteria</taxon>
        <taxon>Burkholderiales</taxon>
        <taxon>Burkholderiaceae</taxon>
        <taxon>Pandoraea</taxon>
    </lineage>
</organism>
<evidence type="ECO:0000313" key="2">
    <source>
        <dbReference type="Proteomes" id="UP000382040"/>
    </source>
</evidence>
<dbReference type="OrthoDB" id="8942363at2"/>
<dbReference type="Proteomes" id="UP000382040">
    <property type="component" value="Unassembled WGS sequence"/>
</dbReference>